<sequence length="97" mass="10903">MARLERTGPAIRAVLAELDPAACSEFEWEFRIALAETDLADDFDLGRLNAVLDRWLGIAYLRLHPPTAAERAVVEQVRRGDFTGLRTRTAAGEWVKH</sequence>
<dbReference type="EMBL" id="AP022577">
    <property type="protein sequence ID" value="BBX82181.1"/>
    <property type="molecule type" value="Genomic_DNA"/>
</dbReference>
<dbReference type="Proteomes" id="UP000465609">
    <property type="component" value="Chromosome"/>
</dbReference>
<reference evidence="1 2" key="1">
    <citation type="journal article" date="2019" name="Emerg. Microbes Infect.">
        <title>Comprehensive subspecies identification of 175 nontuberculous mycobacteria species based on 7547 genomic profiles.</title>
        <authorList>
            <person name="Matsumoto Y."/>
            <person name="Kinjo T."/>
            <person name="Motooka D."/>
            <person name="Nabeya D."/>
            <person name="Jung N."/>
            <person name="Uechi K."/>
            <person name="Horii T."/>
            <person name="Iida T."/>
            <person name="Fujita J."/>
            <person name="Nakamura S."/>
        </authorList>
    </citation>
    <scope>NUCLEOTIDE SEQUENCE [LARGE SCALE GENOMIC DNA]</scope>
    <source>
        <strain evidence="1 2">JCM 15296</strain>
    </source>
</reference>
<dbReference type="Pfam" id="PF19760">
    <property type="entry name" value="DUF6247"/>
    <property type="match status" value="1"/>
</dbReference>
<evidence type="ECO:0000313" key="2">
    <source>
        <dbReference type="Proteomes" id="UP000465609"/>
    </source>
</evidence>
<gene>
    <name evidence="1" type="ORF">MAUB_00540</name>
</gene>
<name>A0ABM7I6K5_9MYCO</name>
<dbReference type="RefSeq" id="WP_138230277.1">
    <property type="nucleotide sequence ID" value="NZ_AP022577.1"/>
</dbReference>
<organism evidence="1 2">
    <name type="scientific">Mycolicibacterium aubagnense</name>
    <dbReference type="NCBI Taxonomy" id="319707"/>
    <lineage>
        <taxon>Bacteria</taxon>
        <taxon>Bacillati</taxon>
        <taxon>Actinomycetota</taxon>
        <taxon>Actinomycetes</taxon>
        <taxon>Mycobacteriales</taxon>
        <taxon>Mycobacteriaceae</taxon>
        <taxon>Mycolicibacterium</taxon>
    </lineage>
</organism>
<evidence type="ECO:0000313" key="1">
    <source>
        <dbReference type="EMBL" id="BBX82181.1"/>
    </source>
</evidence>
<keyword evidence="2" id="KW-1185">Reference proteome</keyword>
<protein>
    <submittedName>
        <fullName evidence="1">Uncharacterized protein</fullName>
    </submittedName>
</protein>
<proteinExistence type="predicted"/>
<accession>A0ABM7I6K5</accession>
<dbReference type="InterPro" id="IPR046214">
    <property type="entry name" value="DUF6247"/>
</dbReference>